<dbReference type="AlphaFoldDB" id="A0A645HYE3"/>
<name>A0A645HYE3_9ZZZZ</name>
<evidence type="ECO:0000313" key="1">
    <source>
        <dbReference type="EMBL" id="MPN44037.1"/>
    </source>
</evidence>
<organism evidence="1">
    <name type="scientific">bioreactor metagenome</name>
    <dbReference type="NCBI Taxonomy" id="1076179"/>
    <lineage>
        <taxon>unclassified sequences</taxon>
        <taxon>metagenomes</taxon>
        <taxon>ecological metagenomes</taxon>
    </lineage>
</organism>
<accession>A0A645HYE3</accession>
<sequence>MHRHIDIDEVCIAGQQLLPPSFNLLDVVLPYKGYLLEGGR</sequence>
<dbReference type="EMBL" id="VSSQ01102845">
    <property type="protein sequence ID" value="MPN44037.1"/>
    <property type="molecule type" value="Genomic_DNA"/>
</dbReference>
<gene>
    <name evidence="1" type="ORF">SDC9_191598</name>
</gene>
<protein>
    <submittedName>
        <fullName evidence="1">Uncharacterized protein</fullName>
    </submittedName>
</protein>
<reference evidence="1" key="1">
    <citation type="submission" date="2019-08" db="EMBL/GenBank/DDBJ databases">
        <authorList>
            <person name="Kucharzyk K."/>
            <person name="Murdoch R.W."/>
            <person name="Higgins S."/>
            <person name="Loffler F."/>
        </authorList>
    </citation>
    <scope>NUCLEOTIDE SEQUENCE</scope>
</reference>
<comment type="caution">
    <text evidence="1">The sequence shown here is derived from an EMBL/GenBank/DDBJ whole genome shotgun (WGS) entry which is preliminary data.</text>
</comment>
<proteinExistence type="predicted"/>